<dbReference type="GO" id="GO:0009338">
    <property type="term" value="C:exodeoxyribonuclease V complex"/>
    <property type="evidence" value="ECO:0007669"/>
    <property type="project" value="InterPro"/>
</dbReference>
<keyword evidence="8 10" id="KW-0238">DNA-binding</keyword>
<dbReference type="InterPro" id="IPR041500">
    <property type="entry name" value="RecC_C"/>
</dbReference>
<evidence type="ECO:0000256" key="9">
    <source>
        <dbReference type="ARBA" id="ARBA00023204"/>
    </source>
</evidence>
<dbReference type="GO" id="GO:0008854">
    <property type="term" value="F:exodeoxyribonuclease V activity"/>
    <property type="evidence" value="ECO:0007669"/>
    <property type="project" value="InterPro"/>
</dbReference>
<evidence type="ECO:0000313" key="12">
    <source>
        <dbReference type="EMBL" id="GHA76228.1"/>
    </source>
</evidence>
<comment type="miscellaneous">
    <text evidence="10">In the RecBCD complex, RecB has a slow 3'-5' helicase, an exonuclease activity and loads RecA onto ssDNA, RecD has a fast 5'-3' helicase activity, while RecC stimulates the ATPase and processivity of the RecB helicase and contributes to recognition of the Chi site.</text>
</comment>
<dbReference type="GO" id="GO:0005524">
    <property type="term" value="F:ATP binding"/>
    <property type="evidence" value="ECO:0007669"/>
    <property type="project" value="UniProtKB-UniRule"/>
</dbReference>
<reference evidence="12" key="1">
    <citation type="journal article" date="2014" name="Int. J. Syst. Evol. Microbiol.">
        <title>Complete genome sequence of Corynebacterium casei LMG S-19264T (=DSM 44701T), isolated from a smear-ripened cheese.</title>
        <authorList>
            <consortium name="US DOE Joint Genome Institute (JGI-PGF)"/>
            <person name="Walter F."/>
            <person name="Albersmeier A."/>
            <person name="Kalinowski J."/>
            <person name="Ruckert C."/>
        </authorList>
    </citation>
    <scope>NUCLEOTIDE SEQUENCE</scope>
    <source>
        <strain evidence="12">KCTC 23077</strain>
    </source>
</reference>
<evidence type="ECO:0000256" key="1">
    <source>
        <dbReference type="ARBA" id="ARBA00022722"/>
    </source>
</evidence>
<evidence type="ECO:0000256" key="4">
    <source>
        <dbReference type="ARBA" id="ARBA00022801"/>
    </source>
</evidence>
<comment type="subunit">
    <text evidence="10">Heterotrimer of RecB, RecC and RecD. All subunits contribute to DNA-binding.</text>
</comment>
<reference evidence="12" key="2">
    <citation type="submission" date="2020-09" db="EMBL/GenBank/DDBJ databases">
        <authorList>
            <person name="Sun Q."/>
            <person name="Kim S."/>
        </authorList>
    </citation>
    <scope>NUCLEOTIDE SEQUENCE</scope>
    <source>
        <strain evidence="12">KCTC 23077</strain>
    </source>
</reference>
<keyword evidence="1 10" id="KW-0540">Nuclease</keyword>
<evidence type="ECO:0000256" key="2">
    <source>
        <dbReference type="ARBA" id="ARBA00022741"/>
    </source>
</evidence>
<keyword evidence="2 10" id="KW-0547">Nucleotide-binding</keyword>
<keyword evidence="13" id="KW-1185">Reference proteome</keyword>
<dbReference type="InterPro" id="IPR011335">
    <property type="entry name" value="Restrct_endonuc-II-like"/>
</dbReference>
<dbReference type="Gene3D" id="3.40.50.10930">
    <property type="match status" value="1"/>
</dbReference>
<evidence type="ECO:0000256" key="3">
    <source>
        <dbReference type="ARBA" id="ARBA00022763"/>
    </source>
</evidence>
<dbReference type="InterPro" id="IPR006697">
    <property type="entry name" value="RecC"/>
</dbReference>
<dbReference type="Gene3D" id="1.10.10.160">
    <property type="match status" value="1"/>
</dbReference>
<comment type="caution">
    <text evidence="12">The sequence shown here is derived from an EMBL/GenBank/DDBJ whole genome shotgun (WGS) entry which is preliminary data.</text>
</comment>
<dbReference type="EMBL" id="BMYD01000001">
    <property type="protein sequence ID" value="GHA76228.1"/>
    <property type="molecule type" value="Genomic_DNA"/>
</dbReference>
<evidence type="ECO:0000313" key="13">
    <source>
        <dbReference type="Proteomes" id="UP000646426"/>
    </source>
</evidence>
<dbReference type="SUPFAM" id="SSF52980">
    <property type="entry name" value="Restriction endonuclease-like"/>
    <property type="match status" value="1"/>
</dbReference>
<feature type="domain" description="RecC C-terminal" evidence="11">
    <location>
        <begin position="829"/>
        <end position="1087"/>
    </location>
</feature>
<dbReference type="PIRSF" id="PIRSF000980">
    <property type="entry name" value="RecC"/>
    <property type="match status" value="1"/>
</dbReference>
<dbReference type="Pfam" id="PF17946">
    <property type="entry name" value="RecC_C"/>
    <property type="match status" value="1"/>
</dbReference>
<comment type="function">
    <text evidence="10">A helicase/nuclease that prepares dsDNA breaks (DSB) for recombinational DNA repair. Binds to DSBs and unwinds DNA via a highly rapid and processive ATP-dependent bidirectional helicase activity. Unwinds dsDNA until it encounters a Chi (crossover hotspot instigator) sequence from the 3' direction. Cuts ssDNA a few nucleotides 3' to the Chi site. The properties and activities of the enzyme are changed at Chi. The Chi-altered holoenzyme produces a long 3'-ssDNA overhang and facilitates RecA-binding to the ssDNA for homologous DNA recombination and repair. Holoenzyme degrades any linearized DNA that is unable to undergo homologous recombination. In the holoenzyme this subunit recognizes the wild-type Chi sequence, and when added to isolated RecB increases its ATP-dependent helicase processivity.</text>
</comment>
<evidence type="ECO:0000256" key="8">
    <source>
        <dbReference type="ARBA" id="ARBA00023125"/>
    </source>
</evidence>
<dbReference type="InterPro" id="IPR027417">
    <property type="entry name" value="P-loop_NTPase"/>
</dbReference>
<accession>A0A918SWX2</accession>
<comment type="similarity">
    <text evidence="10">Belongs to the RecC family.</text>
</comment>
<keyword evidence="6 10" id="KW-0269">Exonuclease</keyword>
<dbReference type="GO" id="GO:0003678">
    <property type="term" value="F:DNA helicase activity"/>
    <property type="evidence" value="ECO:0007669"/>
    <property type="project" value="UniProtKB-UniRule"/>
</dbReference>
<evidence type="ECO:0000256" key="6">
    <source>
        <dbReference type="ARBA" id="ARBA00022839"/>
    </source>
</evidence>
<keyword evidence="3 10" id="KW-0227">DNA damage</keyword>
<name>A0A918SWX2_9GAMM</name>
<dbReference type="PANTHER" id="PTHR30591">
    <property type="entry name" value="RECBCD ENZYME SUBUNIT RECC"/>
    <property type="match status" value="1"/>
</dbReference>
<dbReference type="PANTHER" id="PTHR30591:SF1">
    <property type="entry name" value="RECBCD ENZYME SUBUNIT RECC"/>
    <property type="match status" value="1"/>
</dbReference>
<dbReference type="GO" id="GO:0003677">
    <property type="term" value="F:DNA binding"/>
    <property type="evidence" value="ECO:0007669"/>
    <property type="project" value="UniProtKB-UniRule"/>
</dbReference>
<dbReference type="AlphaFoldDB" id="A0A918SWX2"/>
<gene>
    <name evidence="10 12" type="primary">recC</name>
    <name evidence="12" type="ORF">GCM10007067_11810</name>
</gene>
<protein>
    <recommendedName>
        <fullName evidence="10">RecBCD enzyme subunit RecC</fullName>
    </recommendedName>
    <alternativeName>
        <fullName evidence="10">Exonuclease V subunit RecC</fullName>
        <shortName evidence="10">ExoV subunit RecC</shortName>
    </alternativeName>
    <alternativeName>
        <fullName evidence="10">Helicase/nuclease RecBCD subunit RecC</fullName>
    </alternativeName>
</protein>
<organism evidence="12 13">
    <name type="scientific">Cognatilysobacter bugurensis</name>
    <dbReference type="NCBI Taxonomy" id="543356"/>
    <lineage>
        <taxon>Bacteria</taxon>
        <taxon>Pseudomonadati</taxon>
        <taxon>Pseudomonadota</taxon>
        <taxon>Gammaproteobacteria</taxon>
        <taxon>Lysobacterales</taxon>
        <taxon>Lysobacteraceae</taxon>
        <taxon>Cognatilysobacter</taxon>
    </lineage>
</organism>
<keyword evidence="5 10" id="KW-0347">Helicase</keyword>
<dbReference type="SUPFAM" id="SSF52540">
    <property type="entry name" value="P-loop containing nucleoside triphosphate hydrolases"/>
    <property type="match status" value="2"/>
</dbReference>
<dbReference type="Pfam" id="PF04257">
    <property type="entry name" value="Exonuc_V_gamma"/>
    <property type="match status" value="1"/>
</dbReference>
<dbReference type="GO" id="GO:0000724">
    <property type="term" value="P:double-strand break repair via homologous recombination"/>
    <property type="evidence" value="ECO:0007669"/>
    <property type="project" value="UniProtKB-UniRule"/>
</dbReference>
<keyword evidence="7 10" id="KW-0067">ATP-binding</keyword>
<evidence type="ECO:0000256" key="10">
    <source>
        <dbReference type="HAMAP-Rule" id="MF_01486"/>
    </source>
</evidence>
<keyword evidence="9 10" id="KW-0234">DNA repair</keyword>
<evidence type="ECO:0000256" key="7">
    <source>
        <dbReference type="ARBA" id="ARBA00022840"/>
    </source>
</evidence>
<dbReference type="InterPro" id="IPR013986">
    <property type="entry name" value="DExx_box_DNA_helicase_dom_sf"/>
</dbReference>
<dbReference type="HAMAP" id="MF_01486">
    <property type="entry name" value="RecC"/>
    <property type="match status" value="1"/>
</dbReference>
<dbReference type="Proteomes" id="UP000646426">
    <property type="component" value="Unassembled WGS sequence"/>
</dbReference>
<keyword evidence="4 10" id="KW-0378">Hydrolase</keyword>
<sequence>MVVYRASRLEALLDPLAHLLDSQRPEHPLAPQTLIAAHPGMKHWLVGALARRQGAGGIVANLDVVLPSAWLDSLAGQVLGEQAVALQPYRGEHLRWRIHASLDSIDSDELRAYLQGGDAERRRFQLADRLARLYARYLVYRPDWLDAWARGAVPPRDPTLRAGFIEALWRRLRRQIGLPHRGEVLERLVDAIGQYPDLVRSAEPLHVFGLSHLAPAELALLRAVSRHRPLVLYIPDPCRERWAGLSSDRRLLRERVRADAFAPDTEALFLDQDHPLLAQWGRLGQHFMLALEDSEADVVQDVRHWRDEAGAEHEVDDAEAGDSRLHRLQDSLRRLEPALLSPVGDVHAQRADASLRVHVCHTRLRELEVLRDALLQQRRERPDLRPSDIIVMAPDIRTYLPLLPAVFGPPGHADGPLPYHLADVAVASSHSLFDTFRRLLDVPRSRLTAPEVIDLLARPDIARRFGLAADDIDLVAKWLGDARVAWALDAGFRHDLGLPRVSEHTFAWGVDRMLAGYVLGDAAGDDGVCLPDGSELAPIDGIHGPQAAALGALDALLVELADLHSDRNRRTRASAWAQRFEHRLDAMLRVDPDDRLALDAKALLLGFVRTIATEPAQSGLDPELPFDVVRDLLLERLEAAPQRQAFLMGGMTVCGMVPQRSIPFRVIAVIGLNEGEFPRGGGEGGLDPMSRHRRLGDRDLRGDDRYLFLETVMSARDALHLSYVGEGVRDGKPRNPSAPLGELLAAFERAAGVDAEDDAPDAAGAWQRPWLVRHPLQPFDARYFDGRDPALFSFRRDFAQMAAPPAAPPPAPFHTPPTVPVAIAPSIEPIALHEVLGYYRDPARQLLAGALRLRLDALGDGRLPDCEPLEARFDAIDGVTRRVFVHAIAHDALPDAAPPWLRLGGLLPPGRIGEAAWRAECEKVQSLLEGARRHPLFASGLPQACAVSVDIDASPFRVRGELPRCYETDDAVWVFDLYPGRREDALDFRARIGLFVEWALLRLRDAAGDRAARLCALTETDSARWQQSINEWDAQFMAHASDGDIEACAQRLDALRARVGRLLDFWVQAQAAPSWYFPKTSWVAATAPAKTADAWLGGRQHVGERDYGLGYARLLASERDFRPGTADHELLESIARDLHGLIHFAERDAEATA</sequence>
<proteinExistence type="inferred from homology"/>
<dbReference type="Gene3D" id="3.40.50.300">
    <property type="entry name" value="P-loop containing nucleotide triphosphate hydrolases"/>
    <property type="match status" value="2"/>
</dbReference>
<evidence type="ECO:0000259" key="11">
    <source>
        <dbReference type="Pfam" id="PF17946"/>
    </source>
</evidence>
<evidence type="ECO:0000256" key="5">
    <source>
        <dbReference type="ARBA" id="ARBA00022806"/>
    </source>
</evidence>
<dbReference type="NCBIfam" id="TIGR01450">
    <property type="entry name" value="recC"/>
    <property type="match status" value="1"/>
</dbReference>